<dbReference type="Gene3D" id="3.30.420.40">
    <property type="match status" value="2"/>
</dbReference>
<dbReference type="InterPro" id="IPR043129">
    <property type="entry name" value="ATPase_NBD"/>
</dbReference>
<dbReference type="EMBL" id="MCRJ01000130">
    <property type="protein sequence ID" value="ODN68821.1"/>
    <property type="molecule type" value="Genomic_DNA"/>
</dbReference>
<dbReference type="PANTHER" id="PTHR43095:SF5">
    <property type="entry name" value="XYLULOSE KINASE"/>
    <property type="match status" value="1"/>
</dbReference>
<comment type="caution">
    <text evidence="6">The sequence shown here is derived from an EMBL/GenBank/DDBJ whole genome shotgun (WGS) entry which is preliminary data.</text>
</comment>
<keyword evidence="3 6" id="KW-0418">Kinase</keyword>
<comment type="similarity">
    <text evidence="1">Belongs to the FGGY kinase family.</text>
</comment>
<protein>
    <submittedName>
        <fullName evidence="6">L-fuculokinase</fullName>
        <ecNumber evidence="6">2.7.1.51</ecNumber>
    </submittedName>
</protein>
<dbReference type="Pfam" id="PF21546">
    <property type="entry name" value="FGGY_C_2"/>
    <property type="match status" value="1"/>
</dbReference>
<dbReference type="CDD" id="cd07772">
    <property type="entry name" value="ASKHA_NBD_FGGY_NaCK-like"/>
    <property type="match status" value="1"/>
</dbReference>
<organism evidence="6 7">
    <name type="scientific">Methylobrevis pamukkalensis</name>
    <dbReference type="NCBI Taxonomy" id="1439726"/>
    <lineage>
        <taxon>Bacteria</taxon>
        <taxon>Pseudomonadati</taxon>
        <taxon>Pseudomonadota</taxon>
        <taxon>Alphaproteobacteria</taxon>
        <taxon>Hyphomicrobiales</taxon>
        <taxon>Pleomorphomonadaceae</taxon>
        <taxon>Methylobrevis</taxon>
    </lineage>
</organism>
<proteinExistence type="inferred from homology"/>
<dbReference type="PATRIC" id="fig|1439726.3.peg.4087"/>
<sequence>MTDPRKMSTPRSMAPRHVAVVDIGKTNAKLALVDVAAHAEVAVVTMANRVVADGPYPHFDEAALRDFCLSGLAGFHRDHGIDAISITTHGATAALIGDDGALALPVLDYEHDGPEETRDAYDRIRPPFAESGTPKLPQGLNLGAQLFWQERAFPQAFARTKLILPYPQYWAFRLTGVAAGEATSLGCHTDLWAPRRRDWSSMVDGLGWRGKMPPLRSAFDVLGPVEPGLAARLGLPAGLPVHCGLHDSNASLLPHLVTRRPPFTVVSTGTWVIVLAVGAEGGDAGGGIPDGLDPARDTLVNVNALGDPVASARFMGGREFSNAMGESAAVATSEDLARVLGAGVMVLPSLQPGCGPYPQRPGGWSHPPETLGPGTRAAALSLYLALMTATCRDLVHGDGPTVVEGPFARNAVFLAMLAAVTGRAVVAGGASATGTSFGAALLAAGPGASETHPAEDPPRPPDPALLAYAARWRAAVAGDQPAVAVSSSSGAAP</sequence>
<evidence type="ECO:0000256" key="2">
    <source>
        <dbReference type="ARBA" id="ARBA00022679"/>
    </source>
</evidence>
<evidence type="ECO:0000256" key="3">
    <source>
        <dbReference type="ARBA" id="ARBA00022777"/>
    </source>
</evidence>
<keyword evidence="7" id="KW-1185">Reference proteome</keyword>
<dbReference type="EC" id="2.7.1.51" evidence="6"/>
<feature type="domain" description="Carbohydrate kinase FGGY N-terminal" evidence="4">
    <location>
        <begin position="20"/>
        <end position="253"/>
    </location>
</feature>
<dbReference type="InterPro" id="IPR049382">
    <property type="entry name" value="FGGY_C_2"/>
</dbReference>
<accession>A0A1E3GZR8</accession>
<dbReference type="InterPro" id="IPR050406">
    <property type="entry name" value="FGGY_Carb_Kinase"/>
</dbReference>
<dbReference type="SUPFAM" id="SSF53067">
    <property type="entry name" value="Actin-like ATPase domain"/>
    <property type="match status" value="1"/>
</dbReference>
<evidence type="ECO:0000256" key="1">
    <source>
        <dbReference type="ARBA" id="ARBA00009156"/>
    </source>
</evidence>
<dbReference type="AlphaFoldDB" id="A0A1E3GZR8"/>
<evidence type="ECO:0000259" key="5">
    <source>
        <dbReference type="Pfam" id="PF21546"/>
    </source>
</evidence>
<reference evidence="6 7" key="1">
    <citation type="submission" date="2016-07" db="EMBL/GenBank/DDBJ databases">
        <title>Draft Genome Sequence of Methylobrevis pamukkalensis PK2.</title>
        <authorList>
            <person name="Vasilenko O.V."/>
            <person name="Doronina N.V."/>
            <person name="Shmareva M.N."/>
            <person name="Tarlachkov S.V."/>
            <person name="Mustakhimov I."/>
            <person name="Trotsenko Y.A."/>
        </authorList>
    </citation>
    <scope>NUCLEOTIDE SEQUENCE [LARGE SCALE GENOMIC DNA]</scope>
    <source>
        <strain evidence="6 7">PK2</strain>
    </source>
</reference>
<dbReference type="GO" id="GO:0008737">
    <property type="term" value="F:L-fuculokinase activity"/>
    <property type="evidence" value="ECO:0007669"/>
    <property type="project" value="UniProtKB-EC"/>
</dbReference>
<dbReference type="PANTHER" id="PTHR43095">
    <property type="entry name" value="SUGAR KINASE"/>
    <property type="match status" value="1"/>
</dbReference>
<gene>
    <name evidence="6" type="primary">fucK</name>
    <name evidence="6" type="ORF">A6302_03874</name>
</gene>
<keyword evidence="2 6" id="KW-0808">Transferase</keyword>
<name>A0A1E3GZR8_9HYPH</name>
<evidence type="ECO:0000313" key="7">
    <source>
        <dbReference type="Proteomes" id="UP000094622"/>
    </source>
</evidence>
<feature type="domain" description="Carbohydrate kinase FGGY C-terminal" evidence="5">
    <location>
        <begin position="261"/>
        <end position="444"/>
    </location>
</feature>
<evidence type="ECO:0000313" key="6">
    <source>
        <dbReference type="EMBL" id="ODN68821.1"/>
    </source>
</evidence>
<evidence type="ECO:0000259" key="4">
    <source>
        <dbReference type="Pfam" id="PF00370"/>
    </source>
</evidence>
<dbReference type="Pfam" id="PF00370">
    <property type="entry name" value="FGGY_N"/>
    <property type="match status" value="1"/>
</dbReference>
<dbReference type="InterPro" id="IPR018484">
    <property type="entry name" value="FGGY_N"/>
</dbReference>
<dbReference type="Proteomes" id="UP000094622">
    <property type="component" value="Unassembled WGS sequence"/>
</dbReference>